<keyword evidence="3 7" id="KW-0479">Metal-binding</keyword>
<dbReference type="Pfam" id="PF00067">
    <property type="entry name" value="p450"/>
    <property type="match status" value="1"/>
</dbReference>
<dbReference type="EMBL" id="CP049865">
    <property type="protein sequence ID" value="QIK71957.1"/>
    <property type="molecule type" value="Genomic_DNA"/>
</dbReference>
<keyword evidence="2 7" id="KW-0349">Heme</keyword>
<feature type="binding site" description="axial binding residue" evidence="7">
    <location>
        <position position="391"/>
    </location>
    <ligand>
        <name>heme</name>
        <dbReference type="ChEBI" id="CHEBI:30413"/>
    </ligand>
    <ligandPart>
        <name>Fe</name>
        <dbReference type="ChEBI" id="CHEBI:18248"/>
    </ligandPart>
</feature>
<sequence length="442" mass="48705">MTIPRAGAVGNLAGLARRGFLAQTERLWRTHGDLFEMDLGVGGLLLAVHPDAVREVNLTQRRSFDKAASYDGVRRYLTGEGLVASTGTLWRRQRKLMAPLFTPKAVGAYAEAMLADATRVRGRWERLAADGAVVDMGEEMMELTAAIILRAIFSTAAAAEIVALKSQVETMIRYATARMGPHLPDAIPTPSRHRYRRARAAVHAFIDDVIAQRRALPADEVPRDLLARLMEARDADGVPMAESLLRDESITMFFAGHETTARTLSATWAALAANPRVAARLHAELDDVLGDRTPTLADLHALPYTLQVVKEVLRLYPAAPFYVRDAVEDATVLGHPVAAGTAVMLSPYWTHRHPDFWDDPEVFDPDRFTPDAEAARHPQAYHPFATGERVCIGNHFSLLESHLLLAVLAHRFAPRMVGRQPAWVMEGTLSPAGGLRMRIATR</sequence>
<name>A0A6G7Y5R2_9ACTN</name>
<accession>A0A6G7Y5R2</accession>
<evidence type="ECO:0000256" key="4">
    <source>
        <dbReference type="ARBA" id="ARBA00023002"/>
    </source>
</evidence>
<gene>
    <name evidence="8" type="ORF">G7070_06365</name>
</gene>
<evidence type="ECO:0000256" key="5">
    <source>
        <dbReference type="ARBA" id="ARBA00023004"/>
    </source>
</evidence>
<protein>
    <submittedName>
        <fullName evidence="8">Cytochrome P450</fullName>
    </submittedName>
</protein>
<dbReference type="Proteomes" id="UP000501058">
    <property type="component" value="Chromosome"/>
</dbReference>
<keyword evidence="5 7" id="KW-0408">Iron</keyword>
<dbReference type="SUPFAM" id="SSF48264">
    <property type="entry name" value="Cytochrome P450"/>
    <property type="match status" value="1"/>
</dbReference>
<keyword evidence="9" id="KW-1185">Reference proteome</keyword>
<dbReference type="AlphaFoldDB" id="A0A6G7Y5R2"/>
<dbReference type="KEGG" id="prv:G7070_06365"/>
<dbReference type="PANTHER" id="PTHR24291:SF50">
    <property type="entry name" value="BIFUNCTIONAL ALBAFLAVENONE MONOOXYGENASE_TERPENE SYNTHASE"/>
    <property type="match status" value="1"/>
</dbReference>
<evidence type="ECO:0000256" key="3">
    <source>
        <dbReference type="ARBA" id="ARBA00022723"/>
    </source>
</evidence>
<dbReference type="InterPro" id="IPR001128">
    <property type="entry name" value="Cyt_P450"/>
</dbReference>
<dbReference type="InterPro" id="IPR036396">
    <property type="entry name" value="Cyt_P450_sf"/>
</dbReference>
<dbReference type="GO" id="GO:0016705">
    <property type="term" value="F:oxidoreductase activity, acting on paired donors, with incorporation or reduction of molecular oxygen"/>
    <property type="evidence" value="ECO:0007669"/>
    <property type="project" value="InterPro"/>
</dbReference>
<dbReference type="PANTHER" id="PTHR24291">
    <property type="entry name" value="CYTOCHROME P450 FAMILY 4"/>
    <property type="match status" value="1"/>
</dbReference>
<dbReference type="GO" id="GO:0020037">
    <property type="term" value="F:heme binding"/>
    <property type="evidence" value="ECO:0007669"/>
    <property type="project" value="InterPro"/>
</dbReference>
<evidence type="ECO:0000256" key="1">
    <source>
        <dbReference type="ARBA" id="ARBA00010617"/>
    </source>
</evidence>
<dbReference type="PRINTS" id="PR00463">
    <property type="entry name" value="EP450I"/>
</dbReference>
<dbReference type="PRINTS" id="PR00385">
    <property type="entry name" value="P450"/>
</dbReference>
<comment type="cofactor">
    <cofactor evidence="7">
        <name>heme</name>
        <dbReference type="ChEBI" id="CHEBI:30413"/>
    </cofactor>
</comment>
<dbReference type="GO" id="GO:0005506">
    <property type="term" value="F:iron ion binding"/>
    <property type="evidence" value="ECO:0007669"/>
    <property type="project" value="InterPro"/>
</dbReference>
<organism evidence="8 9">
    <name type="scientific">Propioniciclava coleopterorum</name>
    <dbReference type="NCBI Taxonomy" id="2714937"/>
    <lineage>
        <taxon>Bacteria</taxon>
        <taxon>Bacillati</taxon>
        <taxon>Actinomycetota</taxon>
        <taxon>Actinomycetes</taxon>
        <taxon>Propionibacteriales</taxon>
        <taxon>Propionibacteriaceae</taxon>
        <taxon>Propioniciclava</taxon>
    </lineage>
</organism>
<dbReference type="InterPro" id="IPR050196">
    <property type="entry name" value="Cytochrome_P450_Monoox"/>
</dbReference>
<keyword evidence="4" id="KW-0560">Oxidoreductase</keyword>
<evidence type="ECO:0000256" key="6">
    <source>
        <dbReference type="ARBA" id="ARBA00023033"/>
    </source>
</evidence>
<dbReference type="Gene3D" id="1.10.630.10">
    <property type="entry name" value="Cytochrome P450"/>
    <property type="match status" value="1"/>
</dbReference>
<dbReference type="InterPro" id="IPR002401">
    <property type="entry name" value="Cyt_P450_E_grp-I"/>
</dbReference>
<evidence type="ECO:0000256" key="7">
    <source>
        <dbReference type="PIRSR" id="PIRSR602401-1"/>
    </source>
</evidence>
<dbReference type="GO" id="GO:0004497">
    <property type="term" value="F:monooxygenase activity"/>
    <property type="evidence" value="ECO:0007669"/>
    <property type="project" value="UniProtKB-KW"/>
</dbReference>
<keyword evidence="6" id="KW-0503">Monooxygenase</keyword>
<comment type="similarity">
    <text evidence="1">Belongs to the cytochrome P450 family.</text>
</comment>
<evidence type="ECO:0000313" key="8">
    <source>
        <dbReference type="EMBL" id="QIK71957.1"/>
    </source>
</evidence>
<evidence type="ECO:0000313" key="9">
    <source>
        <dbReference type="Proteomes" id="UP000501058"/>
    </source>
</evidence>
<reference evidence="8 9" key="1">
    <citation type="submission" date="2020-03" db="EMBL/GenBank/DDBJ databases">
        <title>Propioniciclava sp. nov., isolated from Hydrophilus acuminatus.</title>
        <authorList>
            <person name="Hyun D.-W."/>
            <person name="Bae J.-W."/>
        </authorList>
    </citation>
    <scope>NUCLEOTIDE SEQUENCE [LARGE SCALE GENOMIC DNA]</scope>
    <source>
        <strain evidence="8 9">HDW11</strain>
    </source>
</reference>
<evidence type="ECO:0000256" key="2">
    <source>
        <dbReference type="ARBA" id="ARBA00022617"/>
    </source>
</evidence>
<dbReference type="RefSeq" id="WP_166232849.1">
    <property type="nucleotide sequence ID" value="NZ_CP049865.1"/>
</dbReference>
<proteinExistence type="inferred from homology"/>